<dbReference type="GO" id="GO:0009535">
    <property type="term" value="C:chloroplast thylakoid membrane"/>
    <property type="evidence" value="ECO:0007669"/>
    <property type="project" value="UniProtKB-SubCell"/>
</dbReference>
<protein>
    <recommendedName>
        <fullName evidence="5 20">NAD(P)H-quinone oxidoreductase subunit 6, chloroplastic</fullName>
        <ecNumber evidence="20">7.1.1.-</ecNumber>
    </recommendedName>
</protein>
<dbReference type="InterPro" id="IPR001457">
    <property type="entry name" value="NADH_UbQ/plastoQ_OxRdtase_su6"/>
</dbReference>
<gene>
    <name evidence="21" type="primary">ndhG</name>
</gene>
<comment type="function">
    <text evidence="1 20">NDH shuttles electrons from NAD(P)H:plastoquinone, via FMN and iron-sulfur (Fe-S) centers, to quinones in the photosynthetic chain and possibly in a chloroplast respiratory chain. The immediate electron acceptor for the enzyme in this species is believed to be plastoquinone. Couples the redox reaction to proton translocation, and thus conserves the redox energy in a proton gradient.</text>
</comment>
<feature type="transmembrane region" description="Helical" evidence="20">
    <location>
        <begin position="152"/>
        <end position="174"/>
    </location>
</feature>
<dbReference type="PANTHER" id="PTHR48479">
    <property type="entry name" value="NAD(P)H-QUINONE OXIDOREDUCTASE SUBUNIT 6, CHLOROPLASTIC"/>
    <property type="match status" value="1"/>
</dbReference>
<sequence>MILPKPIYEVILVIIELGILLGSLGVVLITNIVYSALLLGLVFICISLLYLVLNADFLAAAQVLIYVGAVNVSIVFAVMLIDKPKNRTLFSFSNVGDNITSGVCTSLFILLTIIIPNTSWSEIYLVKQSTKFVEQSLTTDIQLIGSQLLTKFLLPFELLSILLLVALIGAITIARQEGIVEIDDKASESKEDLSLF</sequence>
<comment type="catalytic activity">
    <reaction evidence="19 20">
        <text>a plastoquinone + NADH + (n+1) H(+)(in) = a plastoquinol + NAD(+) + n H(+)(out)</text>
        <dbReference type="Rhea" id="RHEA:42608"/>
        <dbReference type="Rhea" id="RHEA-COMP:9561"/>
        <dbReference type="Rhea" id="RHEA-COMP:9562"/>
        <dbReference type="ChEBI" id="CHEBI:15378"/>
        <dbReference type="ChEBI" id="CHEBI:17757"/>
        <dbReference type="ChEBI" id="CHEBI:57540"/>
        <dbReference type="ChEBI" id="CHEBI:57945"/>
        <dbReference type="ChEBI" id="CHEBI:62192"/>
    </reaction>
</comment>
<dbReference type="EC" id="7.1.1.-" evidence="20"/>
<dbReference type="RefSeq" id="YP_009694207.1">
    <property type="nucleotide sequence ID" value="NC_044756.1"/>
</dbReference>
<evidence type="ECO:0000256" key="5">
    <source>
        <dbReference type="ARBA" id="ARBA00018131"/>
    </source>
</evidence>
<keyword evidence="15 20" id="KW-0520">NAD</keyword>
<dbReference type="GO" id="GO:0008137">
    <property type="term" value="F:NADH dehydrogenase (ubiquinone) activity"/>
    <property type="evidence" value="ECO:0007669"/>
    <property type="project" value="UniProtKB-UniRule"/>
</dbReference>
<organism evidence="21">
    <name type="scientific">Christensenia aesculifolia</name>
    <dbReference type="NCBI Taxonomy" id="491817"/>
    <lineage>
        <taxon>Eukaryota</taxon>
        <taxon>Viridiplantae</taxon>
        <taxon>Streptophyta</taxon>
        <taxon>Embryophyta</taxon>
        <taxon>Tracheophyta</taxon>
        <taxon>Polypodiopsida</taxon>
        <taxon>Marattiidae</taxon>
        <taxon>Marattiales</taxon>
        <taxon>Marattiaceae</taxon>
        <taxon>Christensenia</taxon>
    </lineage>
</organism>
<evidence type="ECO:0000256" key="13">
    <source>
        <dbReference type="ARBA" id="ARBA00022967"/>
    </source>
</evidence>
<dbReference type="PANTHER" id="PTHR48479:SF1">
    <property type="entry name" value="NAD(P)H-QUINONE OXIDOREDUCTASE SUBUNIT 6, CHLOROPLASTIC"/>
    <property type="match status" value="1"/>
</dbReference>
<evidence type="ECO:0000256" key="9">
    <source>
        <dbReference type="ARBA" id="ARBA00022692"/>
    </source>
</evidence>
<dbReference type="GO" id="GO:0048038">
    <property type="term" value="F:quinone binding"/>
    <property type="evidence" value="ECO:0007669"/>
    <property type="project" value="UniProtKB-KW"/>
</dbReference>
<evidence type="ECO:0000313" key="21">
    <source>
        <dbReference type="EMBL" id="QEI60382.1"/>
    </source>
</evidence>
<reference evidence="21" key="1">
    <citation type="journal article" date="2019" name="J. Plant Res.">
        <title>Towards the conservation of the Mesozoic relict fern Christensenia: a fern species with extremely small populations in China.</title>
        <authorList>
            <person name="Liu H."/>
            <person name="Schneider H."/>
            <person name="Yu Y."/>
            <person name="Fuijwara T."/>
            <person name="Khine P.K."/>
        </authorList>
    </citation>
    <scope>NUCLEOTIDE SEQUENCE</scope>
</reference>
<evidence type="ECO:0000256" key="1">
    <source>
        <dbReference type="ARBA" id="ARBA00004059"/>
    </source>
</evidence>
<evidence type="ECO:0000256" key="18">
    <source>
        <dbReference type="ARBA" id="ARBA00047726"/>
    </source>
</evidence>
<keyword evidence="8 20" id="KW-0934">Plastid</keyword>
<keyword evidence="16 20" id="KW-0793">Thylakoid</keyword>
<geneLocation type="chloroplast" evidence="21"/>
<keyword evidence="17 20" id="KW-0472">Membrane</keyword>
<dbReference type="AlphaFoldDB" id="A0A5C0F5B2"/>
<dbReference type="Pfam" id="PF00499">
    <property type="entry name" value="Oxidored_q3"/>
    <property type="match status" value="1"/>
</dbReference>
<dbReference type="NCBIfam" id="NF005163">
    <property type="entry name" value="PRK06638.1-3"/>
    <property type="match status" value="1"/>
</dbReference>
<evidence type="ECO:0000256" key="15">
    <source>
        <dbReference type="ARBA" id="ARBA00023027"/>
    </source>
</evidence>
<keyword evidence="6" id="KW-0813">Transport</keyword>
<evidence type="ECO:0000256" key="7">
    <source>
        <dbReference type="ARBA" id="ARBA00022528"/>
    </source>
</evidence>
<feature type="transmembrane region" description="Helical" evidence="20">
    <location>
        <begin position="102"/>
        <end position="120"/>
    </location>
</feature>
<evidence type="ECO:0000256" key="11">
    <source>
        <dbReference type="ARBA" id="ARBA00022857"/>
    </source>
</evidence>
<evidence type="ECO:0000256" key="8">
    <source>
        <dbReference type="ARBA" id="ARBA00022640"/>
    </source>
</evidence>
<feature type="transmembrane region" description="Helical" evidence="20">
    <location>
        <begin position="36"/>
        <end position="53"/>
    </location>
</feature>
<comment type="catalytic activity">
    <reaction evidence="18 20">
        <text>a plastoquinone + NADPH + (n+1) H(+)(in) = a plastoquinol + NADP(+) + n H(+)(out)</text>
        <dbReference type="Rhea" id="RHEA:42612"/>
        <dbReference type="Rhea" id="RHEA-COMP:9561"/>
        <dbReference type="Rhea" id="RHEA-COMP:9562"/>
        <dbReference type="ChEBI" id="CHEBI:15378"/>
        <dbReference type="ChEBI" id="CHEBI:17757"/>
        <dbReference type="ChEBI" id="CHEBI:57783"/>
        <dbReference type="ChEBI" id="CHEBI:58349"/>
        <dbReference type="ChEBI" id="CHEBI:62192"/>
    </reaction>
</comment>
<evidence type="ECO:0000256" key="2">
    <source>
        <dbReference type="ARBA" id="ARBA00004454"/>
    </source>
</evidence>
<evidence type="ECO:0000256" key="17">
    <source>
        <dbReference type="ARBA" id="ARBA00023136"/>
    </source>
</evidence>
<dbReference type="Gene3D" id="1.20.120.1200">
    <property type="entry name" value="NADH-ubiquinone/plastoquinone oxidoreductase chain 6, subunit NuoJ"/>
    <property type="match status" value="1"/>
</dbReference>
<dbReference type="FunFam" id="1.20.120.1200:FF:000002">
    <property type="entry name" value="NAD(P)H-quinone oxidoreductase subunit 6, chloroplastic"/>
    <property type="match status" value="1"/>
</dbReference>
<comment type="subcellular location">
    <subcellularLocation>
        <location evidence="2">Plastid</location>
        <location evidence="2">Chloroplast thylakoid membrane</location>
        <topology evidence="2">Multi-pass membrane protein</topology>
    </subcellularLocation>
</comment>
<feature type="transmembrane region" description="Helical" evidence="20">
    <location>
        <begin position="6"/>
        <end position="29"/>
    </location>
</feature>
<dbReference type="EMBL" id="MN056350">
    <property type="protein sequence ID" value="QEI60382.1"/>
    <property type="molecule type" value="Genomic_DNA"/>
</dbReference>
<keyword evidence="12 20" id="KW-0618">Plastoquinone</keyword>
<comment type="similarity">
    <text evidence="3 20">Belongs to the complex I subunit 6 family.</text>
</comment>
<feature type="transmembrane region" description="Helical" evidence="20">
    <location>
        <begin position="59"/>
        <end position="81"/>
    </location>
</feature>
<evidence type="ECO:0000256" key="14">
    <source>
        <dbReference type="ARBA" id="ARBA00022989"/>
    </source>
</evidence>
<proteinExistence type="inferred from homology"/>
<comment type="subunit">
    <text evidence="4 20">NDH is composed of at least 16 different subunits, 5 of which are encoded in the nucleus.</text>
</comment>
<dbReference type="InterPro" id="IPR042106">
    <property type="entry name" value="Nuo/plastoQ_OxRdtase_6_NuoJ"/>
</dbReference>
<evidence type="ECO:0000256" key="19">
    <source>
        <dbReference type="ARBA" id="ARBA00048026"/>
    </source>
</evidence>
<keyword evidence="7 20" id="KW-0150">Chloroplast</keyword>
<evidence type="ECO:0000256" key="16">
    <source>
        <dbReference type="ARBA" id="ARBA00023078"/>
    </source>
</evidence>
<dbReference type="InterPro" id="IPR050290">
    <property type="entry name" value="NAD(P)H-Q_Oxidoreduct_6"/>
</dbReference>
<evidence type="ECO:0000256" key="20">
    <source>
        <dbReference type="RuleBase" id="RU004431"/>
    </source>
</evidence>
<evidence type="ECO:0000256" key="3">
    <source>
        <dbReference type="ARBA" id="ARBA00005698"/>
    </source>
</evidence>
<keyword evidence="11 20" id="KW-0521">NADP</keyword>
<name>A0A5C0F5B2_9MONI</name>
<keyword evidence="13" id="KW-1278">Translocase</keyword>
<dbReference type="GeneID" id="41800509"/>
<keyword evidence="14 20" id="KW-1133">Transmembrane helix</keyword>
<accession>A0A5C0F5B2</accession>
<evidence type="ECO:0000256" key="6">
    <source>
        <dbReference type="ARBA" id="ARBA00022448"/>
    </source>
</evidence>
<keyword evidence="10 20" id="KW-0874">Quinone</keyword>
<evidence type="ECO:0000256" key="12">
    <source>
        <dbReference type="ARBA" id="ARBA00022957"/>
    </source>
</evidence>
<keyword evidence="9 20" id="KW-0812">Transmembrane</keyword>
<evidence type="ECO:0000256" key="10">
    <source>
        <dbReference type="ARBA" id="ARBA00022719"/>
    </source>
</evidence>
<evidence type="ECO:0000256" key="4">
    <source>
        <dbReference type="ARBA" id="ARBA00011199"/>
    </source>
</evidence>